<dbReference type="Proteomes" id="UP000815677">
    <property type="component" value="Unassembled WGS sequence"/>
</dbReference>
<evidence type="ECO:0000313" key="2">
    <source>
        <dbReference type="EMBL" id="GAT45877.1"/>
    </source>
</evidence>
<accession>A0ABQ0L5T2</accession>
<feature type="region of interest" description="Disordered" evidence="1">
    <location>
        <begin position="1"/>
        <end position="35"/>
    </location>
</feature>
<proteinExistence type="predicted"/>
<evidence type="ECO:0000256" key="1">
    <source>
        <dbReference type="SAM" id="MobiDB-lite"/>
    </source>
</evidence>
<evidence type="ECO:0000313" key="3">
    <source>
        <dbReference type="Proteomes" id="UP000815677"/>
    </source>
</evidence>
<gene>
    <name evidence="2" type="ORF">MCHLO_03428</name>
</gene>
<protein>
    <submittedName>
        <fullName evidence="2">Uncharacterized protein</fullName>
    </submittedName>
</protein>
<keyword evidence="3" id="KW-1185">Reference proteome</keyword>
<organism evidence="2 3">
    <name type="scientific">Mycena chlorophos</name>
    <name type="common">Agaric fungus</name>
    <name type="synonym">Agaricus chlorophos</name>
    <dbReference type="NCBI Taxonomy" id="658473"/>
    <lineage>
        <taxon>Eukaryota</taxon>
        <taxon>Fungi</taxon>
        <taxon>Dikarya</taxon>
        <taxon>Basidiomycota</taxon>
        <taxon>Agaricomycotina</taxon>
        <taxon>Agaricomycetes</taxon>
        <taxon>Agaricomycetidae</taxon>
        <taxon>Agaricales</taxon>
        <taxon>Marasmiineae</taxon>
        <taxon>Mycenaceae</taxon>
        <taxon>Mycena</taxon>
    </lineage>
</organism>
<name>A0ABQ0L5T2_MYCCL</name>
<sequence length="353" mass="38209">MALRFSRSAALVPSQAPPATQHWAAPGTTSSATRHNQIARHHTLAWAPSVGAAAPRSQHNPFSGSSSGARSASGSRSRAVEPAQLAVRFAIIPMPLQYVPRIADGQPVELYPGDLRLPTTENTLWLSLDKANLTFTHTFTNPPGPHEEKVYLQINRRVEETILAADAEYTRPGTTDVSQAPTWTTEADHIRAYEGLAWAMGTLGNKGGGRRKVLISSVGPLTLTVDLLSRGSTELKRLPSTLTYIIAMRFAPLRGRRPDGEIHGCWPLHIMRAVDIDADLTEDLCFDDLCPPPAIQAPPLPPAASSSSSMSGPRSTQTAAALFFADSDPDSPEARYQDLLPGNVRVHLAWSFY</sequence>
<reference evidence="2" key="1">
    <citation type="submission" date="2014-09" db="EMBL/GenBank/DDBJ databases">
        <title>Genome sequence of the luminous mushroom Mycena chlorophos for searching fungal bioluminescence genes.</title>
        <authorList>
            <person name="Tanaka Y."/>
            <person name="Kasuga D."/>
            <person name="Oba Y."/>
            <person name="Hase S."/>
            <person name="Sato K."/>
            <person name="Oba Y."/>
            <person name="Sakakibara Y."/>
        </authorList>
    </citation>
    <scope>NUCLEOTIDE SEQUENCE</scope>
</reference>
<feature type="region of interest" description="Disordered" evidence="1">
    <location>
        <begin position="50"/>
        <end position="77"/>
    </location>
</feature>
<feature type="compositionally biased region" description="Low complexity" evidence="1">
    <location>
        <begin position="63"/>
        <end position="77"/>
    </location>
</feature>
<dbReference type="EMBL" id="DF841842">
    <property type="protein sequence ID" value="GAT45877.1"/>
    <property type="molecule type" value="Genomic_DNA"/>
</dbReference>